<organism evidence="2 3">
    <name type="scientific">Aedes aegypti</name>
    <name type="common">Yellowfever mosquito</name>
    <name type="synonym">Culex aegypti</name>
    <dbReference type="NCBI Taxonomy" id="7159"/>
    <lineage>
        <taxon>Eukaryota</taxon>
        <taxon>Metazoa</taxon>
        <taxon>Ecdysozoa</taxon>
        <taxon>Arthropoda</taxon>
        <taxon>Hexapoda</taxon>
        <taxon>Insecta</taxon>
        <taxon>Pterygota</taxon>
        <taxon>Neoptera</taxon>
        <taxon>Endopterygota</taxon>
        <taxon>Diptera</taxon>
        <taxon>Nematocera</taxon>
        <taxon>Culicoidea</taxon>
        <taxon>Culicidae</taxon>
        <taxon>Culicinae</taxon>
        <taxon>Aedini</taxon>
        <taxon>Aedes</taxon>
        <taxon>Stegomyia</taxon>
    </lineage>
</organism>
<accession>Q16LK9</accession>
<evidence type="ECO:0000313" key="2">
    <source>
        <dbReference type="EMBL" id="EAT35203.1"/>
    </source>
</evidence>
<sequence length="109" mass="12433">MKLLGFRCELENGTCLKERKLLHHGCSGFFQHRSQPAAESGRSASSNAAEGFESHPEGQHQEQGSEKLLLLHVRNCGGGRQEQNLRIYRFDLLFQWGTLRRRRTVPEAN</sequence>
<dbReference type="AlphaFoldDB" id="Q16LK9"/>
<dbReference type="PaxDb" id="7159-AAEL012620-PA"/>
<proteinExistence type="predicted"/>
<feature type="compositionally biased region" description="Basic and acidic residues" evidence="1">
    <location>
        <begin position="52"/>
        <end position="64"/>
    </location>
</feature>
<reference evidence="2" key="1">
    <citation type="submission" date="2005-10" db="EMBL/GenBank/DDBJ databases">
        <authorList>
            <person name="Loftus B.J."/>
            <person name="Nene V.M."/>
            <person name="Hannick L.I."/>
            <person name="Bidwell S."/>
            <person name="Haas B."/>
            <person name="Amedeo P."/>
            <person name="Orvis J."/>
            <person name="Wortman J.R."/>
            <person name="White O.R."/>
            <person name="Salzberg S."/>
            <person name="Shumway M."/>
            <person name="Koo H."/>
            <person name="Zhao Y."/>
            <person name="Holmes M."/>
            <person name="Miller J."/>
            <person name="Schatz M."/>
            <person name="Pop M."/>
            <person name="Pai G."/>
            <person name="Utterback T."/>
            <person name="Rogers Y.-H."/>
            <person name="Kravitz S."/>
            <person name="Fraser C.M."/>
        </authorList>
    </citation>
    <scope>NUCLEOTIDE SEQUENCE</scope>
    <source>
        <strain evidence="2">Liverpool</strain>
    </source>
</reference>
<evidence type="ECO:0000313" key="3">
    <source>
        <dbReference type="Proteomes" id="UP000682892"/>
    </source>
</evidence>
<reference evidence="2" key="3">
    <citation type="submission" date="2012-09" db="EMBL/GenBank/DDBJ databases">
        <authorList>
            <consortium name="VectorBase"/>
        </authorList>
    </citation>
    <scope>NUCLEOTIDE SEQUENCE</scope>
    <source>
        <strain evidence="2">Liverpool</strain>
    </source>
</reference>
<feature type="region of interest" description="Disordered" evidence="1">
    <location>
        <begin position="33"/>
        <end position="64"/>
    </location>
</feature>
<name>Q16LK9_AEDAE</name>
<dbReference type="EMBL" id="CH477902">
    <property type="protein sequence ID" value="EAT35203.1"/>
    <property type="molecule type" value="Genomic_DNA"/>
</dbReference>
<gene>
    <name evidence="2" type="ORF">AaeL_AAEL012620</name>
</gene>
<dbReference type="Proteomes" id="UP000682892">
    <property type="component" value="Unassembled WGS sequence"/>
</dbReference>
<evidence type="ECO:0000256" key="1">
    <source>
        <dbReference type="SAM" id="MobiDB-lite"/>
    </source>
</evidence>
<protein>
    <submittedName>
        <fullName evidence="2">AAEL012620-PA</fullName>
    </submittedName>
</protein>
<reference evidence="2" key="2">
    <citation type="journal article" date="2007" name="Science">
        <title>Genome sequence of Aedes aegypti, a major arbovirus vector.</title>
        <authorList>
            <person name="Nene V."/>
            <person name="Wortman J.R."/>
            <person name="Lawson D."/>
            <person name="Haas B."/>
            <person name="Kodira C."/>
            <person name="Tu Z.J."/>
            <person name="Loftus B."/>
            <person name="Xi Z."/>
            <person name="Megy K."/>
            <person name="Grabherr M."/>
            <person name="Ren Q."/>
            <person name="Zdobnov E.M."/>
            <person name="Lobo N.F."/>
            <person name="Campbell K.S."/>
            <person name="Brown S.E."/>
            <person name="Bonaldo M.F."/>
            <person name="Zhu J."/>
            <person name="Sinkins S.P."/>
            <person name="Hogenkamp D.G."/>
            <person name="Amedeo P."/>
            <person name="Arensburger P."/>
            <person name="Atkinson P.W."/>
            <person name="Bidwell S."/>
            <person name="Biedler J."/>
            <person name="Birney E."/>
            <person name="Bruggner R.V."/>
            <person name="Costas J."/>
            <person name="Coy M.R."/>
            <person name="Crabtree J."/>
            <person name="Crawford M."/>
            <person name="Debruyn B."/>
            <person name="Decaprio D."/>
            <person name="Eiglmeier K."/>
            <person name="Eisenstadt E."/>
            <person name="El-Dorry H."/>
            <person name="Gelbart W.M."/>
            <person name="Gomes S.L."/>
            <person name="Hammond M."/>
            <person name="Hannick L.I."/>
            <person name="Hogan J.R."/>
            <person name="Holmes M.H."/>
            <person name="Jaffe D."/>
            <person name="Johnston J.S."/>
            <person name="Kennedy R.C."/>
            <person name="Koo H."/>
            <person name="Kravitz S."/>
            <person name="Kriventseva E.V."/>
            <person name="Kulp D."/>
            <person name="Labutti K."/>
            <person name="Lee E."/>
            <person name="Li S."/>
            <person name="Lovin D.D."/>
            <person name="Mao C."/>
            <person name="Mauceli E."/>
            <person name="Menck C.F."/>
            <person name="Miller J.R."/>
            <person name="Montgomery P."/>
            <person name="Mori A."/>
            <person name="Nascimento A.L."/>
            <person name="Naveira H.F."/>
            <person name="Nusbaum C."/>
            <person name="O'leary S."/>
            <person name="Orvis J."/>
            <person name="Pertea M."/>
            <person name="Quesneville H."/>
            <person name="Reidenbach K.R."/>
            <person name="Rogers Y.H."/>
            <person name="Roth C.W."/>
            <person name="Schneider J.R."/>
            <person name="Schatz M."/>
            <person name="Shumway M."/>
            <person name="Stanke M."/>
            <person name="Stinson E.O."/>
            <person name="Tubio J.M."/>
            <person name="Vanzee J.P."/>
            <person name="Verjovski-Almeida S."/>
            <person name="Werner D."/>
            <person name="White O."/>
            <person name="Wyder S."/>
            <person name="Zeng Q."/>
            <person name="Zhao Q."/>
            <person name="Zhao Y."/>
            <person name="Hill C.A."/>
            <person name="Raikhel A.S."/>
            <person name="Soares M.B."/>
            <person name="Knudson D.L."/>
            <person name="Lee N.H."/>
            <person name="Galagan J."/>
            <person name="Salzberg S.L."/>
            <person name="Paulsen I.T."/>
            <person name="Dimopoulos G."/>
            <person name="Collins F.H."/>
            <person name="Birren B."/>
            <person name="Fraser-Liggett C.M."/>
            <person name="Severson D.W."/>
        </authorList>
    </citation>
    <scope>NUCLEOTIDE SEQUENCE [LARGE SCALE GENOMIC DNA]</scope>
    <source>
        <strain evidence="2">Liverpool</strain>
    </source>
</reference>